<protein>
    <submittedName>
        <fullName evidence="1">Uncharacterized protein</fullName>
    </submittedName>
</protein>
<evidence type="ECO:0000313" key="1">
    <source>
        <dbReference type="EMBL" id="CAF4279339.1"/>
    </source>
</evidence>
<name>A0A820GLZ4_9BILA</name>
<feature type="non-terminal residue" evidence="1">
    <location>
        <position position="1"/>
    </location>
</feature>
<dbReference type="Proteomes" id="UP000663836">
    <property type="component" value="Unassembled WGS sequence"/>
</dbReference>
<sequence>FYHLMINKFENRKTVRYSTIIQDNQYMKELLLLKDKQTTDISTSTTLTYFYYFSNAIFFFLYTENRSFLTNTLHGVTNEEKLNNLWLKMEITVNSIFDS</sequence>
<gene>
    <name evidence="1" type="ORF">JBS370_LOCUS39700</name>
</gene>
<accession>A0A820GLZ4</accession>
<comment type="caution">
    <text evidence="1">The sequence shown here is derived from an EMBL/GenBank/DDBJ whole genome shotgun (WGS) entry which is preliminary data.</text>
</comment>
<reference evidence="1" key="1">
    <citation type="submission" date="2021-02" db="EMBL/GenBank/DDBJ databases">
        <authorList>
            <person name="Nowell W R."/>
        </authorList>
    </citation>
    <scope>NUCLEOTIDE SEQUENCE</scope>
</reference>
<dbReference type="EMBL" id="CAJOBD010029529">
    <property type="protein sequence ID" value="CAF4279339.1"/>
    <property type="molecule type" value="Genomic_DNA"/>
</dbReference>
<organism evidence="1 2">
    <name type="scientific">Rotaria sordida</name>
    <dbReference type="NCBI Taxonomy" id="392033"/>
    <lineage>
        <taxon>Eukaryota</taxon>
        <taxon>Metazoa</taxon>
        <taxon>Spiralia</taxon>
        <taxon>Gnathifera</taxon>
        <taxon>Rotifera</taxon>
        <taxon>Eurotatoria</taxon>
        <taxon>Bdelloidea</taxon>
        <taxon>Philodinida</taxon>
        <taxon>Philodinidae</taxon>
        <taxon>Rotaria</taxon>
    </lineage>
</organism>
<proteinExistence type="predicted"/>
<dbReference type="AlphaFoldDB" id="A0A820GLZ4"/>
<evidence type="ECO:0000313" key="2">
    <source>
        <dbReference type="Proteomes" id="UP000663836"/>
    </source>
</evidence>